<dbReference type="GO" id="GO:0007165">
    <property type="term" value="P:signal transduction"/>
    <property type="evidence" value="ECO:0007669"/>
    <property type="project" value="InterPro"/>
</dbReference>
<dbReference type="Gene3D" id="2.60.120.10">
    <property type="entry name" value="Jelly Rolls"/>
    <property type="match status" value="1"/>
</dbReference>
<dbReference type="SMART" id="SM00255">
    <property type="entry name" value="TIR"/>
    <property type="match status" value="1"/>
</dbReference>
<name>A0A5Q0GX13_SACSY</name>
<evidence type="ECO:0000259" key="2">
    <source>
        <dbReference type="PROSITE" id="PS50104"/>
    </source>
</evidence>
<dbReference type="InterPro" id="IPR000157">
    <property type="entry name" value="TIR_dom"/>
</dbReference>
<dbReference type="Gene3D" id="3.40.50.10140">
    <property type="entry name" value="Toll/interleukin-1 receptor homology (TIR) domain"/>
    <property type="match status" value="1"/>
</dbReference>
<protein>
    <submittedName>
        <fullName evidence="3">TIR domain-containing protein</fullName>
    </submittedName>
</protein>
<dbReference type="KEGG" id="ssyi:EKG83_13920"/>
<dbReference type="InterPro" id="IPR035897">
    <property type="entry name" value="Toll_tir_struct_dom_sf"/>
</dbReference>
<dbReference type="InterPro" id="IPR029787">
    <property type="entry name" value="Nucleotide_cyclase"/>
</dbReference>
<organism evidence="3 4">
    <name type="scientific">Saccharothrix syringae</name>
    <name type="common">Nocardiopsis syringae</name>
    <dbReference type="NCBI Taxonomy" id="103733"/>
    <lineage>
        <taxon>Bacteria</taxon>
        <taxon>Bacillati</taxon>
        <taxon>Actinomycetota</taxon>
        <taxon>Actinomycetes</taxon>
        <taxon>Pseudonocardiales</taxon>
        <taxon>Pseudonocardiaceae</taxon>
        <taxon>Saccharothrix</taxon>
    </lineage>
</organism>
<dbReference type="CDD" id="cd00038">
    <property type="entry name" value="CAP_ED"/>
    <property type="match status" value="1"/>
</dbReference>
<evidence type="ECO:0000313" key="4">
    <source>
        <dbReference type="Proteomes" id="UP000325787"/>
    </source>
</evidence>
<sequence>MDFYKVAIVSCDIRGHSATSARDQVHRVEKINRIVAATIGSCEPGAVVWSSGGDGGHVAFRRAAWQQPAVTLLVELISWAKAERVPLRITCHFGEVCDVLGADDRVQLVGSGINYAGWLLGQVVADDVVASEDFRREMESSATDPAVTFHSPLPFPGRDFPTLLLYLLSLDDTVPSWPVENLGDLARLKNPSAPANDYRKHWDALYFTKRIWQTHSSSKIATSELKRASLNLQYRDRSSNELKSNPLLNRFKDDELESMLKLGQLVERTEGEFICRFDEPGDSLFVILRGQVGVYNSEGKGYHGDAAPMYPYDVGEIVGDFAFALGRHRTADLVALTDVSLLSFNNLDVQSKLLGDDDVGKAAATQFYAYISERILEHVSDNVSYLAGPKGNPIGPLTVGPDSPDDPLQPLRRYCELVPLTTFRVSLDNIAPQDRPKGLCILVAGTLRTETNHELDGREFPIIWIDLHDLQVPPRTYTNLASPLASPKILRIDPKDVDELTGRQKDALFKVLSRVGRRSEDDYRYDVFLCHSSEDKPVVLEVLKRLEEARLECWYDDKDMWPGDTTLSTIEYGVKHSRRILIFASRSYSKSAWTALETAIFTHLQVKNPVDRAIQILVIDQDFDVDDLPGSIRIKQRVEYLGPASIDRLIEVLRS</sequence>
<dbReference type="EMBL" id="CP034550">
    <property type="protein sequence ID" value="QFZ18433.1"/>
    <property type="molecule type" value="Genomic_DNA"/>
</dbReference>
<dbReference type="InterPro" id="IPR000595">
    <property type="entry name" value="cNMP-bd_dom"/>
</dbReference>
<dbReference type="Gene3D" id="3.30.70.1230">
    <property type="entry name" value="Nucleotide cyclase"/>
    <property type="match status" value="1"/>
</dbReference>
<dbReference type="SUPFAM" id="SSF55073">
    <property type="entry name" value="Nucleotide cyclase"/>
    <property type="match status" value="1"/>
</dbReference>
<feature type="domain" description="TIR" evidence="2">
    <location>
        <begin position="523"/>
        <end position="655"/>
    </location>
</feature>
<dbReference type="OrthoDB" id="7285215at2"/>
<dbReference type="PROSITE" id="PS50104">
    <property type="entry name" value="TIR"/>
    <property type="match status" value="1"/>
</dbReference>
<evidence type="ECO:0000313" key="3">
    <source>
        <dbReference type="EMBL" id="QFZ18433.1"/>
    </source>
</evidence>
<dbReference type="Pfam" id="PF13676">
    <property type="entry name" value="TIR_2"/>
    <property type="match status" value="1"/>
</dbReference>
<dbReference type="Pfam" id="PF00027">
    <property type="entry name" value="cNMP_binding"/>
    <property type="match status" value="1"/>
</dbReference>
<proteinExistence type="predicted"/>
<dbReference type="SUPFAM" id="SSF52200">
    <property type="entry name" value="Toll/Interleukin receptor TIR domain"/>
    <property type="match status" value="1"/>
</dbReference>
<keyword evidence="4" id="KW-1185">Reference proteome</keyword>
<feature type="domain" description="Cyclic nucleotide-binding" evidence="1">
    <location>
        <begin position="247"/>
        <end position="370"/>
    </location>
</feature>
<dbReference type="SUPFAM" id="SSF51206">
    <property type="entry name" value="cAMP-binding domain-like"/>
    <property type="match status" value="1"/>
</dbReference>
<dbReference type="InterPro" id="IPR018490">
    <property type="entry name" value="cNMP-bd_dom_sf"/>
</dbReference>
<dbReference type="AlphaFoldDB" id="A0A5Q0GX13"/>
<reference evidence="4" key="1">
    <citation type="journal article" date="2021" name="Curr. Microbiol.">
        <title>Complete genome of nocamycin-producing strain Saccharothrix syringae NRRL B-16468 reveals the biosynthetic potential for secondary metabolites.</title>
        <authorList>
            <person name="Mo X."/>
            <person name="Yang S."/>
        </authorList>
    </citation>
    <scope>NUCLEOTIDE SEQUENCE [LARGE SCALE GENOMIC DNA]</scope>
    <source>
        <strain evidence="4">ATCC 51364 / DSM 43886 / JCM 6844 / KCTC 9398 / NBRC 14523 / NRRL B-16468 / INA 2240</strain>
    </source>
</reference>
<evidence type="ECO:0000259" key="1">
    <source>
        <dbReference type="PROSITE" id="PS50042"/>
    </source>
</evidence>
<dbReference type="RefSeq" id="WP_153278067.1">
    <property type="nucleotide sequence ID" value="NZ_CP034550.1"/>
</dbReference>
<gene>
    <name evidence="3" type="ORF">EKG83_13920</name>
</gene>
<dbReference type="InterPro" id="IPR014710">
    <property type="entry name" value="RmlC-like_jellyroll"/>
</dbReference>
<accession>A0A5Q0GX13</accession>
<dbReference type="Proteomes" id="UP000325787">
    <property type="component" value="Chromosome"/>
</dbReference>
<dbReference type="PROSITE" id="PS50042">
    <property type="entry name" value="CNMP_BINDING_3"/>
    <property type="match status" value="1"/>
</dbReference>